<gene>
    <name evidence="1" type="ORF">V8G54_010177</name>
</gene>
<organism evidence="1 2">
    <name type="scientific">Vigna mungo</name>
    <name type="common">Black gram</name>
    <name type="synonym">Phaseolus mungo</name>
    <dbReference type="NCBI Taxonomy" id="3915"/>
    <lineage>
        <taxon>Eukaryota</taxon>
        <taxon>Viridiplantae</taxon>
        <taxon>Streptophyta</taxon>
        <taxon>Embryophyta</taxon>
        <taxon>Tracheophyta</taxon>
        <taxon>Spermatophyta</taxon>
        <taxon>Magnoliopsida</taxon>
        <taxon>eudicotyledons</taxon>
        <taxon>Gunneridae</taxon>
        <taxon>Pentapetalae</taxon>
        <taxon>rosids</taxon>
        <taxon>fabids</taxon>
        <taxon>Fabales</taxon>
        <taxon>Fabaceae</taxon>
        <taxon>Papilionoideae</taxon>
        <taxon>50 kb inversion clade</taxon>
        <taxon>NPAAA clade</taxon>
        <taxon>indigoferoid/millettioid clade</taxon>
        <taxon>Phaseoleae</taxon>
        <taxon>Vigna</taxon>
    </lineage>
</organism>
<proteinExistence type="predicted"/>
<protein>
    <submittedName>
        <fullName evidence="1">Uncharacterized protein</fullName>
    </submittedName>
</protein>
<accession>A0AAQ3NWK0</accession>
<reference evidence="1 2" key="1">
    <citation type="journal article" date="2023" name="Life. Sci Alliance">
        <title>Evolutionary insights into 3D genome organization and epigenetic landscape of Vigna mungo.</title>
        <authorList>
            <person name="Junaid A."/>
            <person name="Singh B."/>
            <person name="Bhatia S."/>
        </authorList>
    </citation>
    <scope>NUCLEOTIDE SEQUENCE [LARGE SCALE GENOMIC DNA]</scope>
    <source>
        <strain evidence="1">Urdbean</strain>
    </source>
</reference>
<evidence type="ECO:0000313" key="1">
    <source>
        <dbReference type="EMBL" id="WVZ17195.1"/>
    </source>
</evidence>
<dbReference type="Proteomes" id="UP001374535">
    <property type="component" value="Chromosome 3"/>
</dbReference>
<dbReference type="EMBL" id="CP144698">
    <property type="protein sequence ID" value="WVZ17195.1"/>
    <property type="molecule type" value="Genomic_DNA"/>
</dbReference>
<name>A0AAQ3NWK0_VIGMU</name>
<dbReference type="AlphaFoldDB" id="A0AAQ3NWK0"/>
<sequence>METICQGTHQEEKCISPMEQSLIEIEKDDDAYFRNEKNIRQILGEVMQTPSETMQTPSETMQTPCETMQTPGETMQTPGETMQTPGETMQIPLDPKQIPFETTQILLELWNSLLADECLFTQSKSLKRPYWESSYIDAEVIPKRVNIYSAKSK</sequence>
<keyword evidence="2" id="KW-1185">Reference proteome</keyword>
<evidence type="ECO:0000313" key="2">
    <source>
        <dbReference type="Proteomes" id="UP001374535"/>
    </source>
</evidence>